<organism evidence="12 13">
    <name type="scientific">Garciella nitratireducens DSM 15102</name>
    <dbReference type="NCBI Taxonomy" id="1121911"/>
    <lineage>
        <taxon>Bacteria</taxon>
        <taxon>Bacillati</taxon>
        <taxon>Bacillota</taxon>
        <taxon>Clostridia</taxon>
        <taxon>Eubacteriales</taxon>
        <taxon>Eubacteriaceae</taxon>
        <taxon>Garciella</taxon>
    </lineage>
</organism>
<dbReference type="InterPro" id="IPR001543">
    <property type="entry name" value="FliN-like_C"/>
</dbReference>
<dbReference type="NCBIfam" id="TIGR01397">
    <property type="entry name" value="fliM_switch"/>
    <property type="match status" value="1"/>
</dbReference>
<dbReference type="GO" id="GO:0071978">
    <property type="term" value="P:bacterial-type flagellum-dependent swarming motility"/>
    <property type="evidence" value="ECO:0007669"/>
    <property type="project" value="TreeGrafter"/>
</dbReference>
<dbReference type="GO" id="GO:0009425">
    <property type="term" value="C:bacterial-type flagellum basal body"/>
    <property type="evidence" value="ECO:0007669"/>
    <property type="project" value="UniProtKB-SubCell"/>
</dbReference>
<reference evidence="12 13" key="1">
    <citation type="submission" date="2017-02" db="EMBL/GenBank/DDBJ databases">
        <authorList>
            <person name="Peterson S.W."/>
        </authorList>
    </citation>
    <scope>NUCLEOTIDE SEQUENCE [LARGE SCALE GENOMIC DNA]</scope>
    <source>
        <strain evidence="12 13">DSM 15102</strain>
    </source>
</reference>
<name>A0A1T4LF91_9FIRM</name>
<dbReference type="Gene3D" id="3.40.1550.10">
    <property type="entry name" value="CheC-like"/>
    <property type="match status" value="1"/>
</dbReference>
<keyword evidence="12" id="KW-0282">Flagellum</keyword>
<keyword evidence="13" id="KW-1185">Reference proteome</keyword>
<dbReference type="InterPro" id="IPR001689">
    <property type="entry name" value="Flag_FliM"/>
</dbReference>
<keyword evidence="5" id="KW-1003">Cell membrane</keyword>
<keyword evidence="12" id="KW-0966">Cell projection</keyword>
<dbReference type="OrthoDB" id="9806941at2"/>
<proteinExistence type="inferred from homology"/>
<dbReference type="PIRSF" id="PIRSF002888">
    <property type="entry name" value="FliM"/>
    <property type="match status" value="1"/>
</dbReference>
<dbReference type="EMBL" id="FUWV01000004">
    <property type="protein sequence ID" value="SJZ53429.1"/>
    <property type="molecule type" value="Genomic_DNA"/>
</dbReference>
<dbReference type="InterPro" id="IPR028976">
    <property type="entry name" value="CheC-like_sf"/>
</dbReference>
<feature type="domain" description="Flagellar motor switch protein FliN-like C-terminal" evidence="11">
    <location>
        <begin position="253"/>
        <end position="323"/>
    </location>
</feature>
<comment type="similarity">
    <text evidence="3">Belongs to the FliM family.</text>
</comment>
<evidence type="ECO:0000256" key="4">
    <source>
        <dbReference type="ARBA" id="ARBA00021898"/>
    </source>
</evidence>
<sequence length="328" mass="37650">MGEVLSQQEIDTLLSAISSGEIDAEDLQKEKEKQKIKVYDFRRPNKFAKEQINTLELIYENYARIISNFLSAQVRSNIQMKVASIEQVTYEEFIRSIPNPTLLTIFTMPPLTGSLLLEINLQFGFQIIELLCGGEAGTSFNVRELTDIEKIMIKDIFEKFIENMKLAWEDIIEVEPYFESLESNPQLNQTLSPTEPVALITFIIEVAGIQSFGNLCIPYLSIEKISDKLYAQYWFDNNSLEQNEEYKKNIERKLLSSKVNLNVVLGKTNLTVKDFMELSKGDVLPLDKLANQPLNMYVEDKIHFLVQPGIYKDKLSVQVVDIVEKDVK</sequence>
<evidence type="ECO:0000256" key="6">
    <source>
        <dbReference type="ARBA" id="ARBA00022500"/>
    </source>
</evidence>
<evidence type="ECO:0000256" key="5">
    <source>
        <dbReference type="ARBA" id="ARBA00022475"/>
    </source>
</evidence>
<gene>
    <name evidence="12" type="ORF">SAMN02745973_00933</name>
</gene>
<dbReference type="GO" id="GO:0005886">
    <property type="term" value="C:plasma membrane"/>
    <property type="evidence" value="ECO:0007669"/>
    <property type="project" value="UniProtKB-SubCell"/>
</dbReference>
<dbReference type="PRINTS" id="PR00955">
    <property type="entry name" value="FLGMOTORFLIM"/>
</dbReference>
<evidence type="ECO:0000256" key="8">
    <source>
        <dbReference type="ARBA" id="ARBA00023136"/>
    </source>
</evidence>
<dbReference type="Gene3D" id="2.30.330.10">
    <property type="entry name" value="SpoA-like"/>
    <property type="match status" value="1"/>
</dbReference>
<dbReference type="PANTHER" id="PTHR30034:SF6">
    <property type="entry name" value="YOP PROTEINS TRANSLOCATION PROTEIN Q"/>
    <property type="match status" value="1"/>
</dbReference>
<dbReference type="GO" id="GO:0050918">
    <property type="term" value="P:positive chemotaxis"/>
    <property type="evidence" value="ECO:0007669"/>
    <property type="project" value="TreeGrafter"/>
</dbReference>
<keyword evidence="6" id="KW-0145">Chemotaxis</keyword>
<dbReference type="SUPFAM" id="SSF103039">
    <property type="entry name" value="CheC-like"/>
    <property type="match status" value="1"/>
</dbReference>
<dbReference type="CDD" id="cd17908">
    <property type="entry name" value="FliM"/>
    <property type="match status" value="1"/>
</dbReference>
<dbReference type="AlphaFoldDB" id="A0A1T4LF91"/>
<keyword evidence="12" id="KW-0969">Cilium</keyword>
<evidence type="ECO:0000313" key="12">
    <source>
        <dbReference type="EMBL" id="SJZ53429.1"/>
    </source>
</evidence>
<evidence type="ECO:0000256" key="9">
    <source>
        <dbReference type="ARBA" id="ARBA00023143"/>
    </source>
</evidence>
<evidence type="ECO:0000256" key="3">
    <source>
        <dbReference type="ARBA" id="ARBA00011049"/>
    </source>
</evidence>
<dbReference type="GO" id="GO:0003774">
    <property type="term" value="F:cytoskeletal motor activity"/>
    <property type="evidence" value="ECO:0007669"/>
    <property type="project" value="InterPro"/>
</dbReference>
<dbReference type="PANTHER" id="PTHR30034">
    <property type="entry name" value="FLAGELLAR MOTOR SWITCH PROTEIN FLIM"/>
    <property type="match status" value="1"/>
</dbReference>
<evidence type="ECO:0000256" key="10">
    <source>
        <dbReference type="NCBIfam" id="TIGR01397"/>
    </source>
</evidence>
<comment type="subcellular location">
    <subcellularLocation>
        <location evidence="1">Bacterial flagellum basal body</location>
    </subcellularLocation>
    <subcellularLocation>
        <location evidence="2">Cell membrane</location>
        <topology evidence="2">Peripheral membrane protein</topology>
    </subcellularLocation>
</comment>
<dbReference type="SUPFAM" id="SSF101801">
    <property type="entry name" value="Surface presentation of antigens (SPOA)"/>
    <property type="match status" value="1"/>
</dbReference>
<evidence type="ECO:0000313" key="13">
    <source>
        <dbReference type="Proteomes" id="UP000196365"/>
    </source>
</evidence>
<evidence type="ECO:0000256" key="7">
    <source>
        <dbReference type="ARBA" id="ARBA00022779"/>
    </source>
</evidence>
<dbReference type="Proteomes" id="UP000196365">
    <property type="component" value="Unassembled WGS sequence"/>
</dbReference>
<keyword evidence="7" id="KW-0283">Flagellar rotation</keyword>
<keyword evidence="9" id="KW-0975">Bacterial flagellum</keyword>
<dbReference type="RefSeq" id="WP_087678407.1">
    <property type="nucleotide sequence ID" value="NZ_FUWV01000004.1"/>
</dbReference>
<keyword evidence="8" id="KW-0472">Membrane</keyword>
<evidence type="ECO:0000259" key="11">
    <source>
        <dbReference type="Pfam" id="PF01052"/>
    </source>
</evidence>
<protein>
    <recommendedName>
        <fullName evidence="4 10">Flagellar motor switch protein FliM</fullName>
    </recommendedName>
</protein>
<dbReference type="InterPro" id="IPR036429">
    <property type="entry name" value="SpoA-like_sf"/>
</dbReference>
<accession>A0A1T4LF91</accession>
<evidence type="ECO:0000256" key="1">
    <source>
        <dbReference type="ARBA" id="ARBA00004117"/>
    </source>
</evidence>
<dbReference type="Pfam" id="PF02154">
    <property type="entry name" value="FliM"/>
    <property type="match status" value="1"/>
</dbReference>
<dbReference type="Pfam" id="PF01052">
    <property type="entry name" value="FliMN_C"/>
    <property type="match status" value="1"/>
</dbReference>
<evidence type="ECO:0000256" key="2">
    <source>
        <dbReference type="ARBA" id="ARBA00004202"/>
    </source>
</evidence>